<accession>X1IPZ9</accession>
<reference evidence="1" key="1">
    <citation type="journal article" date="2014" name="Front. Microbiol.">
        <title>High frequency of phylogenetically diverse reductive dehalogenase-homologous genes in deep subseafloor sedimentary metagenomes.</title>
        <authorList>
            <person name="Kawai M."/>
            <person name="Futagami T."/>
            <person name="Toyoda A."/>
            <person name="Takaki Y."/>
            <person name="Nishi S."/>
            <person name="Hori S."/>
            <person name="Arai W."/>
            <person name="Tsubouchi T."/>
            <person name="Morono Y."/>
            <person name="Uchiyama I."/>
            <person name="Ito T."/>
            <person name="Fujiyama A."/>
            <person name="Inagaki F."/>
            <person name="Takami H."/>
        </authorList>
    </citation>
    <scope>NUCLEOTIDE SEQUENCE</scope>
    <source>
        <strain evidence="1">Expedition CK06-06</strain>
    </source>
</reference>
<dbReference type="AlphaFoldDB" id="X1IPZ9"/>
<comment type="caution">
    <text evidence="1">The sequence shown here is derived from an EMBL/GenBank/DDBJ whole genome shotgun (WGS) entry which is preliminary data.</text>
</comment>
<organism evidence="1">
    <name type="scientific">marine sediment metagenome</name>
    <dbReference type="NCBI Taxonomy" id="412755"/>
    <lineage>
        <taxon>unclassified sequences</taxon>
        <taxon>metagenomes</taxon>
        <taxon>ecological metagenomes</taxon>
    </lineage>
</organism>
<gene>
    <name evidence="1" type="ORF">S03H2_43167</name>
</gene>
<evidence type="ECO:0000313" key="1">
    <source>
        <dbReference type="EMBL" id="GAH68194.1"/>
    </source>
</evidence>
<protein>
    <submittedName>
        <fullName evidence="1">Uncharacterized protein</fullName>
    </submittedName>
</protein>
<sequence length="69" mass="7777">MRYFARKDGTGKITTVESYSRDLDVEGAVEITEGEFKDFVASLPVVEPEPDLADQVADLNARVERLEMR</sequence>
<proteinExistence type="predicted"/>
<name>X1IPZ9_9ZZZZ</name>
<dbReference type="EMBL" id="BARU01026904">
    <property type="protein sequence ID" value="GAH68194.1"/>
    <property type="molecule type" value="Genomic_DNA"/>
</dbReference>